<dbReference type="GO" id="GO:0005737">
    <property type="term" value="C:cytoplasm"/>
    <property type="evidence" value="ECO:0007669"/>
    <property type="project" value="TreeGrafter"/>
</dbReference>
<dbReference type="InterPro" id="IPR050275">
    <property type="entry name" value="PGM_Phosphatase"/>
</dbReference>
<protein>
    <submittedName>
        <fullName evidence="1">Histidine phosphatase family protein</fullName>
    </submittedName>
</protein>
<dbReference type="OrthoDB" id="2185101at2"/>
<name>A0A3L7JPP9_9BACI</name>
<dbReference type="PANTHER" id="PTHR48100:SF59">
    <property type="entry name" value="ADENOSYLCOBALAMIN_ALPHA-RIBAZOLE PHOSPHATASE"/>
    <property type="match status" value="1"/>
</dbReference>
<dbReference type="GO" id="GO:0016791">
    <property type="term" value="F:phosphatase activity"/>
    <property type="evidence" value="ECO:0007669"/>
    <property type="project" value="TreeGrafter"/>
</dbReference>
<evidence type="ECO:0000313" key="2">
    <source>
        <dbReference type="Proteomes" id="UP000276770"/>
    </source>
</evidence>
<sequence>MKTFIYMVRHGDSPKEGDERTRGLTDKGKLDAHKLTDILIKEDIDAVISSPYDRSILTVQPLAEKIGSEVLVHESFKERMFTVGGMRISDKELYPLLETSFSDAEYALEGAESNAVCQRRSVKVLKDILTTYEGQKVVIGTHGAVMTLMMNHYDSTYDMFFLLNTSKPDIYRMEFDGQELKGVTRLWKVRSG</sequence>
<gene>
    <name evidence="1" type="ORF">D9X91_19710</name>
</gene>
<keyword evidence="2" id="KW-1185">Reference proteome</keyword>
<dbReference type="RefSeq" id="WP_121682369.1">
    <property type="nucleotide sequence ID" value="NZ_RCVZ01000019.1"/>
</dbReference>
<dbReference type="SUPFAM" id="SSF53254">
    <property type="entry name" value="Phosphoglycerate mutase-like"/>
    <property type="match status" value="1"/>
</dbReference>
<dbReference type="Proteomes" id="UP000276770">
    <property type="component" value="Unassembled WGS sequence"/>
</dbReference>
<dbReference type="PANTHER" id="PTHR48100">
    <property type="entry name" value="BROAD-SPECIFICITY PHOSPHATASE YOR283W-RELATED"/>
    <property type="match status" value="1"/>
</dbReference>
<dbReference type="InterPro" id="IPR013078">
    <property type="entry name" value="His_Pase_superF_clade-1"/>
</dbReference>
<dbReference type="InterPro" id="IPR029033">
    <property type="entry name" value="His_PPase_superfam"/>
</dbReference>
<dbReference type="EMBL" id="RCVZ01000019">
    <property type="protein sequence ID" value="RLQ92304.1"/>
    <property type="molecule type" value="Genomic_DNA"/>
</dbReference>
<dbReference type="Pfam" id="PF00300">
    <property type="entry name" value="His_Phos_1"/>
    <property type="match status" value="1"/>
</dbReference>
<dbReference type="AlphaFoldDB" id="A0A3L7JPP9"/>
<comment type="caution">
    <text evidence="1">The sequence shown here is derived from an EMBL/GenBank/DDBJ whole genome shotgun (WGS) entry which is preliminary data.</text>
</comment>
<dbReference type="CDD" id="cd07040">
    <property type="entry name" value="HP"/>
    <property type="match status" value="1"/>
</dbReference>
<proteinExistence type="predicted"/>
<organism evidence="1 2">
    <name type="scientific">Falsibacillus albus</name>
    <dbReference type="NCBI Taxonomy" id="2478915"/>
    <lineage>
        <taxon>Bacteria</taxon>
        <taxon>Bacillati</taxon>
        <taxon>Bacillota</taxon>
        <taxon>Bacilli</taxon>
        <taxon>Bacillales</taxon>
        <taxon>Bacillaceae</taxon>
        <taxon>Falsibacillus</taxon>
    </lineage>
</organism>
<dbReference type="Gene3D" id="3.40.50.1240">
    <property type="entry name" value="Phosphoglycerate mutase-like"/>
    <property type="match status" value="1"/>
</dbReference>
<accession>A0A3L7JPP9</accession>
<reference evidence="1 2" key="1">
    <citation type="submission" date="2018-10" db="EMBL/GenBank/DDBJ databases">
        <title>Falsibacillus sp. genome draft.</title>
        <authorList>
            <person name="Shi S."/>
        </authorList>
    </citation>
    <scope>NUCLEOTIDE SEQUENCE [LARGE SCALE GENOMIC DNA]</scope>
    <source>
        <strain evidence="1 2">GY 10110</strain>
    </source>
</reference>
<evidence type="ECO:0000313" key="1">
    <source>
        <dbReference type="EMBL" id="RLQ92304.1"/>
    </source>
</evidence>